<evidence type="ECO:0000256" key="7">
    <source>
        <dbReference type="SAM" id="Coils"/>
    </source>
</evidence>
<dbReference type="SUPFAM" id="SSF55781">
    <property type="entry name" value="GAF domain-like"/>
    <property type="match status" value="2"/>
</dbReference>
<dbReference type="Pfam" id="PF01590">
    <property type="entry name" value="GAF"/>
    <property type="match status" value="1"/>
</dbReference>
<feature type="modified residue" description="4-aspartylphosphate" evidence="6">
    <location>
        <position position="1021"/>
    </location>
</feature>
<gene>
    <name evidence="12" type="ORF">ABVT43_14810</name>
</gene>
<dbReference type="InterPro" id="IPR003594">
    <property type="entry name" value="HATPase_dom"/>
</dbReference>
<dbReference type="NCBIfam" id="TIGR00229">
    <property type="entry name" value="sensory_box"/>
    <property type="match status" value="3"/>
</dbReference>
<dbReference type="InterPro" id="IPR036890">
    <property type="entry name" value="HATPase_C_sf"/>
</dbReference>
<dbReference type="PRINTS" id="PR00344">
    <property type="entry name" value="BCTRLSENSOR"/>
</dbReference>
<dbReference type="SMART" id="SM00387">
    <property type="entry name" value="HATPase_c"/>
    <property type="match status" value="1"/>
</dbReference>
<dbReference type="Gene3D" id="3.40.50.2300">
    <property type="match status" value="2"/>
</dbReference>
<dbReference type="PANTHER" id="PTHR43047:SF72">
    <property type="entry name" value="OSMOSENSING HISTIDINE PROTEIN KINASE SLN1"/>
    <property type="match status" value="1"/>
</dbReference>
<dbReference type="SUPFAM" id="SSF55785">
    <property type="entry name" value="PYP-like sensor domain (PAS domain)"/>
    <property type="match status" value="3"/>
</dbReference>
<evidence type="ECO:0000256" key="2">
    <source>
        <dbReference type="ARBA" id="ARBA00012438"/>
    </source>
</evidence>
<keyword evidence="3 6" id="KW-0597">Phosphoprotein</keyword>
<dbReference type="SMART" id="SM00388">
    <property type="entry name" value="HisKA"/>
    <property type="match status" value="1"/>
</dbReference>
<feature type="domain" description="Histidine kinase" evidence="8">
    <location>
        <begin position="736"/>
        <end position="955"/>
    </location>
</feature>
<proteinExistence type="predicted"/>
<dbReference type="SMART" id="SM00091">
    <property type="entry name" value="PAS"/>
    <property type="match status" value="3"/>
</dbReference>
<comment type="catalytic activity">
    <reaction evidence="1">
        <text>ATP + protein L-histidine = ADP + protein N-phospho-L-histidine.</text>
        <dbReference type="EC" id="2.7.13.3"/>
    </reaction>
</comment>
<evidence type="ECO:0000313" key="12">
    <source>
        <dbReference type="EMBL" id="MET1256409.1"/>
    </source>
</evidence>
<dbReference type="CDD" id="cd17574">
    <property type="entry name" value="REC_OmpR"/>
    <property type="match status" value="1"/>
</dbReference>
<dbReference type="InterPro" id="IPR036097">
    <property type="entry name" value="HisK_dim/P_sf"/>
</dbReference>
<dbReference type="InterPro" id="IPR001610">
    <property type="entry name" value="PAC"/>
</dbReference>
<evidence type="ECO:0000256" key="4">
    <source>
        <dbReference type="ARBA" id="ARBA00022679"/>
    </source>
</evidence>
<dbReference type="Proteomes" id="UP001548189">
    <property type="component" value="Unassembled WGS sequence"/>
</dbReference>
<dbReference type="SUPFAM" id="SSF47384">
    <property type="entry name" value="Homodimeric domain of signal transducing histidine kinase"/>
    <property type="match status" value="1"/>
</dbReference>
<sequence length="1218" mass="137774">MQHPNLPKDEKQRIEALHSLSILDTLPDKRFDRFTLLAKQIFNVDIALISLVDIDRQWFKSKQGLDVEQTGRDISFCGHTILNDTIFYVSDASQDERFADNPLVTDKPNIRFYAGVPLHTAQNYRIGTLCIIDSKARELTPNEMATLENLANCVEHEINQLEFLEQKESLKQNQQLTNAIATAQSEFITKTSRRSAFESLLENLLDLTHSEYGFIGEVLYDTVNSPYLKTYAITNIAWNDEYKAMYEEGIEEGLEFTNLDSLFGHVMKTHEAIIANNPKDDPRGCGIPEGHPDLNAFLGVPVMHGERMVAMIGLANRPGGYSEQQIDFLSPFLSTIAQLLQAARLQQKNHESERRLRAIIEATNIGTWEWNVQTGDTVFNERWAEIVGYTLEELAPVNIETWMSLAHPDDLKDLDKVLNQHFDGELDFYEFQCRMKHKAGHWVWVHDRGQVYTWTRDNKPLLMYGTHADITHAKNAEMLLKESRKELQSFFDLSLNFLCIANTLGYFEKVNTTFIKALGYDEQELLSVPFIEFVHPDDIDKTFNKIKNLAKGIPTTSFVNRYRCHDNHYITLLWNCAPDVTTGKVYATAVDITNQKIHEQALRDQAEHTLAILNNMVDGLITIDEHGIIDSVNPTSEKIFGYTIQEMQGQNIKMLMPSPHRENHDDYLKNYQNGGIPKVIGFNREVEGRRKNGTLFPVELAVSEITRSGKPMYVGLLRDISERKRIDKMKTEFVSIVSHELRTPLTSISGALGLVNGGALGEVPEGIKNILTIAQNNSLRLTYLINDLLDMEKLVAGKMHFDMQHFLLKALLENAVEANQPYGAKKNISLVISPTVPDVLISVDNNRFMQILSNLLSNAVKFSPQNNLVTIDAMQISNRVKITVSDNGPGIPKEFYPRIFKKFAQADSSDSRKKDGTGLGLAITKALVERMNGSIGFESTEGKGTSFYFVLPTLQTNKQISGNQEVSSNQINILVIEDNPDVAELLSYILIDHHYHVDVVYSGESALEAIKHKSYDLITIDLFLPGLSGEQVIGQIRKNASTKVTPIIIITAHYENIHNIISQHNKLISWISKPIDQFQLIKKVKHLLDTASKPSLRILHIEDDTAFHLVIKQMAGSDYTLRHAEDLKTAKLLINQEIFDIVLVDAELAESGNHLIIEQLKSAQHVPEIILLSAKEVPVELSKQVDSVLLRSKISPLEIKAILKKHTILKQNKEKLHE</sequence>
<evidence type="ECO:0000313" key="13">
    <source>
        <dbReference type="Proteomes" id="UP001548189"/>
    </source>
</evidence>
<dbReference type="PROSITE" id="PS50109">
    <property type="entry name" value="HIS_KIN"/>
    <property type="match status" value="1"/>
</dbReference>
<evidence type="ECO:0000259" key="9">
    <source>
        <dbReference type="PROSITE" id="PS50110"/>
    </source>
</evidence>
<dbReference type="Gene3D" id="3.30.450.20">
    <property type="entry name" value="PAS domain"/>
    <property type="match status" value="3"/>
</dbReference>
<dbReference type="Gene3D" id="1.10.287.130">
    <property type="match status" value="1"/>
</dbReference>
<evidence type="ECO:0000256" key="1">
    <source>
        <dbReference type="ARBA" id="ARBA00000085"/>
    </source>
</evidence>
<dbReference type="InterPro" id="IPR000014">
    <property type="entry name" value="PAS"/>
</dbReference>
<dbReference type="InterPro" id="IPR011006">
    <property type="entry name" value="CheY-like_superfamily"/>
</dbReference>
<dbReference type="CDD" id="cd00082">
    <property type="entry name" value="HisKA"/>
    <property type="match status" value="1"/>
</dbReference>
<dbReference type="InterPro" id="IPR035965">
    <property type="entry name" value="PAS-like_dom_sf"/>
</dbReference>
<keyword evidence="7" id="KW-0175">Coiled coil</keyword>
<accession>A0ABV2BWT9</accession>
<dbReference type="Pfam" id="PF02518">
    <property type="entry name" value="HATPase_c"/>
    <property type="match status" value="1"/>
</dbReference>
<feature type="domain" description="PAS" evidence="10">
    <location>
        <begin position="605"/>
        <end position="675"/>
    </location>
</feature>
<dbReference type="InterPro" id="IPR000700">
    <property type="entry name" value="PAS-assoc_C"/>
</dbReference>
<evidence type="ECO:0000259" key="8">
    <source>
        <dbReference type="PROSITE" id="PS50109"/>
    </source>
</evidence>
<evidence type="ECO:0000256" key="5">
    <source>
        <dbReference type="ARBA" id="ARBA00022777"/>
    </source>
</evidence>
<keyword evidence="4" id="KW-0808">Transferase</keyword>
<dbReference type="PROSITE" id="PS50110">
    <property type="entry name" value="RESPONSE_REGULATORY"/>
    <property type="match status" value="1"/>
</dbReference>
<evidence type="ECO:0000259" key="11">
    <source>
        <dbReference type="PROSITE" id="PS50113"/>
    </source>
</evidence>
<dbReference type="Pfam" id="PF13185">
    <property type="entry name" value="GAF_2"/>
    <property type="match status" value="1"/>
</dbReference>
<dbReference type="PROSITE" id="PS50113">
    <property type="entry name" value="PAC"/>
    <property type="match status" value="1"/>
</dbReference>
<dbReference type="Pfam" id="PF08447">
    <property type="entry name" value="PAS_3"/>
    <property type="match status" value="2"/>
</dbReference>
<dbReference type="InterPro" id="IPR013767">
    <property type="entry name" value="PAS_fold"/>
</dbReference>
<dbReference type="InterPro" id="IPR005467">
    <property type="entry name" value="His_kinase_dom"/>
</dbReference>
<dbReference type="InterPro" id="IPR003018">
    <property type="entry name" value="GAF"/>
</dbReference>
<dbReference type="SMART" id="SM00065">
    <property type="entry name" value="GAF"/>
    <property type="match status" value="2"/>
</dbReference>
<dbReference type="Pfam" id="PF00512">
    <property type="entry name" value="HisKA"/>
    <property type="match status" value="1"/>
</dbReference>
<keyword evidence="13" id="KW-1185">Reference proteome</keyword>
<evidence type="ECO:0000256" key="3">
    <source>
        <dbReference type="ARBA" id="ARBA00022553"/>
    </source>
</evidence>
<dbReference type="EC" id="2.7.13.3" evidence="2"/>
<dbReference type="SMART" id="SM00086">
    <property type="entry name" value="PAC"/>
    <property type="match status" value="3"/>
</dbReference>
<dbReference type="Pfam" id="PF00072">
    <property type="entry name" value="Response_reg"/>
    <property type="match status" value="1"/>
</dbReference>
<dbReference type="EMBL" id="JBEVCJ010000021">
    <property type="protein sequence ID" value="MET1256409.1"/>
    <property type="molecule type" value="Genomic_DNA"/>
</dbReference>
<protein>
    <recommendedName>
        <fullName evidence="2">histidine kinase</fullName>
        <ecNumber evidence="2">2.7.13.3</ecNumber>
    </recommendedName>
</protein>
<dbReference type="SUPFAM" id="SSF52172">
    <property type="entry name" value="CheY-like"/>
    <property type="match status" value="2"/>
</dbReference>
<feature type="domain" description="Response regulatory" evidence="9">
    <location>
        <begin position="972"/>
        <end position="1088"/>
    </location>
</feature>
<dbReference type="SMART" id="SM00448">
    <property type="entry name" value="REC"/>
    <property type="match status" value="1"/>
</dbReference>
<feature type="domain" description="PAS" evidence="10">
    <location>
        <begin position="352"/>
        <end position="425"/>
    </location>
</feature>
<evidence type="ECO:0000256" key="6">
    <source>
        <dbReference type="PROSITE-ProRule" id="PRU00169"/>
    </source>
</evidence>
<keyword evidence="5" id="KW-0418">Kinase</keyword>
<organism evidence="12 13">
    <name type="scientific">Aliikangiella maris</name>
    <dbReference type="NCBI Taxonomy" id="3162458"/>
    <lineage>
        <taxon>Bacteria</taxon>
        <taxon>Pseudomonadati</taxon>
        <taxon>Pseudomonadota</taxon>
        <taxon>Gammaproteobacteria</taxon>
        <taxon>Oceanospirillales</taxon>
        <taxon>Pleioneaceae</taxon>
        <taxon>Aliikangiella</taxon>
    </lineage>
</organism>
<dbReference type="InterPro" id="IPR003661">
    <property type="entry name" value="HisK_dim/P_dom"/>
</dbReference>
<dbReference type="PROSITE" id="PS50112">
    <property type="entry name" value="PAS"/>
    <property type="match status" value="3"/>
</dbReference>
<reference evidence="12 13" key="1">
    <citation type="submission" date="2024-06" db="EMBL/GenBank/DDBJ databases">
        <authorList>
            <person name="Li F."/>
        </authorList>
    </citation>
    <scope>NUCLEOTIDE SEQUENCE [LARGE SCALE GENOMIC DNA]</scope>
    <source>
        <strain evidence="12 13">GXAS 311</strain>
    </source>
</reference>
<dbReference type="Pfam" id="PF00989">
    <property type="entry name" value="PAS"/>
    <property type="match status" value="1"/>
</dbReference>
<feature type="domain" description="PAC" evidence="11">
    <location>
        <begin position="682"/>
        <end position="732"/>
    </location>
</feature>
<dbReference type="Gene3D" id="3.30.565.10">
    <property type="entry name" value="Histidine kinase-like ATPase, C-terminal domain"/>
    <property type="match status" value="1"/>
</dbReference>
<dbReference type="Gene3D" id="3.30.450.40">
    <property type="match status" value="2"/>
</dbReference>
<feature type="domain" description="PAS" evidence="10">
    <location>
        <begin position="483"/>
        <end position="553"/>
    </location>
</feature>
<name>A0ABV2BWT9_9GAMM</name>
<dbReference type="PANTHER" id="PTHR43047">
    <property type="entry name" value="TWO-COMPONENT HISTIDINE PROTEIN KINASE"/>
    <property type="match status" value="1"/>
</dbReference>
<dbReference type="InterPro" id="IPR004358">
    <property type="entry name" value="Sig_transdc_His_kin-like_C"/>
</dbReference>
<dbReference type="InterPro" id="IPR029016">
    <property type="entry name" value="GAF-like_dom_sf"/>
</dbReference>
<dbReference type="InterPro" id="IPR001789">
    <property type="entry name" value="Sig_transdc_resp-reg_receiver"/>
</dbReference>
<dbReference type="CDD" id="cd16922">
    <property type="entry name" value="HATPase_EvgS-ArcB-TorS-like"/>
    <property type="match status" value="1"/>
</dbReference>
<dbReference type="RefSeq" id="WP_353896995.1">
    <property type="nucleotide sequence ID" value="NZ_JBEVCJ010000021.1"/>
</dbReference>
<dbReference type="CDD" id="cd00130">
    <property type="entry name" value="PAS"/>
    <property type="match status" value="3"/>
</dbReference>
<dbReference type="SUPFAM" id="SSF55874">
    <property type="entry name" value="ATPase domain of HSP90 chaperone/DNA topoisomerase II/histidine kinase"/>
    <property type="match status" value="1"/>
</dbReference>
<evidence type="ECO:0000259" key="10">
    <source>
        <dbReference type="PROSITE" id="PS50112"/>
    </source>
</evidence>
<dbReference type="InterPro" id="IPR013655">
    <property type="entry name" value="PAS_fold_3"/>
</dbReference>
<feature type="coiled-coil region" evidence="7">
    <location>
        <begin position="144"/>
        <end position="186"/>
    </location>
</feature>
<comment type="caution">
    <text evidence="12">The sequence shown here is derived from an EMBL/GenBank/DDBJ whole genome shotgun (WGS) entry which is preliminary data.</text>
</comment>